<dbReference type="RefSeq" id="WP_350935595.1">
    <property type="nucleotide sequence ID" value="NZ_CP157762.1"/>
</dbReference>
<dbReference type="SUPFAM" id="SSF53901">
    <property type="entry name" value="Thiolase-like"/>
    <property type="match status" value="1"/>
</dbReference>
<reference evidence="3" key="2">
    <citation type="submission" date="2024-06" db="EMBL/GenBank/DDBJ databases">
        <title>Micromonospora mangrovi CCTCC AA 2012012 genome sequences.</title>
        <authorList>
            <person name="Gao J."/>
        </authorList>
    </citation>
    <scope>NUCLEOTIDE SEQUENCE</scope>
    <source>
        <strain evidence="3">CCTCC AA 2012012</strain>
    </source>
</reference>
<feature type="region of interest" description="Disordered" evidence="1">
    <location>
        <begin position="1"/>
        <end position="21"/>
    </location>
</feature>
<dbReference type="AlphaFoldDB" id="A0AAU7MCE7"/>
<evidence type="ECO:0000256" key="1">
    <source>
        <dbReference type="SAM" id="MobiDB-lite"/>
    </source>
</evidence>
<sequence>MPVLRRLGEPTGPAAPGDAAGPALERIVPFTFTDPAPPPDPADMTPFIDHMESLYGRFTDLSWLTGGTVVSYHDMVRAVVRELGPALTDVDLVITVDASPDCRHQSFPGALLAELLPGEPLMMGISEQGVAGPFTALRVAHHQLRTGGARRALVLVMEQSTLPPDDAAVRPTRDVAVALLLGGSGGVAVDAPTLTVTRTDAVAGPAVDADLLVAGAHVDDLPAGVPVRRAEPGHPCAGVWLALAELLATAPAGGRVLVVDRDPVLPYRCAVTLTVPATGQPGASAHTAARGRPTVARPGGHHPTPASPGAEGGGRPRRTRELVR</sequence>
<gene>
    <name evidence="3" type="ORF">ABUL08_06885</name>
    <name evidence="2" type="ORF">VK199_06840</name>
</gene>
<dbReference type="GO" id="GO:0016746">
    <property type="term" value="F:acyltransferase activity"/>
    <property type="evidence" value="ECO:0007669"/>
    <property type="project" value="InterPro"/>
</dbReference>
<dbReference type="EMBL" id="CP159342">
    <property type="protein sequence ID" value="XCH75805.1"/>
    <property type="molecule type" value="Genomic_DNA"/>
</dbReference>
<name>A0AAU7MCE7_9ACTN</name>
<proteinExistence type="predicted"/>
<organism evidence="2">
    <name type="scientific">Micromonospora sp. CCTCC AA 2012012</name>
    <dbReference type="NCBI Taxonomy" id="3111921"/>
    <lineage>
        <taxon>Bacteria</taxon>
        <taxon>Bacillati</taxon>
        <taxon>Actinomycetota</taxon>
        <taxon>Actinomycetes</taxon>
        <taxon>Micromonosporales</taxon>
        <taxon>Micromonosporaceae</taxon>
        <taxon>Micromonospora</taxon>
    </lineage>
</organism>
<evidence type="ECO:0000313" key="2">
    <source>
        <dbReference type="EMBL" id="XBP95102.1"/>
    </source>
</evidence>
<dbReference type="InterPro" id="IPR016039">
    <property type="entry name" value="Thiolase-like"/>
</dbReference>
<dbReference type="EMBL" id="CP157762">
    <property type="protein sequence ID" value="XBP95102.1"/>
    <property type="molecule type" value="Genomic_DNA"/>
</dbReference>
<dbReference type="Gene3D" id="3.40.47.10">
    <property type="match status" value="1"/>
</dbReference>
<reference evidence="2" key="1">
    <citation type="submission" date="2024-01" db="EMBL/GenBank/DDBJ databases">
        <title>The genome sequence of Micromonospora mangrovi CCTCC AA 2012012.</title>
        <authorList>
            <person name="Gao J."/>
        </authorList>
    </citation>
    <scope>NUCLEOTIDE SEQUENCE</scope>
    <source>
        <strain evidence="2">CCTCC AA 2012012</strain>
    </source>
</reference>
<evidence type="ECO:0000313" key="3">
    <source>
        <dbReference type="EMBL" id="XCH75805.1"/>
    </source>
</evidence>
<accession>A0AAU7MCE7</accession>
<feature type="compositionally biased region" description="Low complexity" evidence="1">
    <location>
        <begin position="9"/>
        <end position="21"/>
    </location>
</feature>
<protein>
    <submittedName>
        <fullName evidence="2">Uncharacterized protein</fullName>
    </submittedName>
</protein>
<feature type="region of interest" description="Disordered" evidence="1">
    <location>
        <begin position="277"/>
        <end position="324"/>
    </location>
</feature>